<keyword evidence="2" id="KW-0812">Transmembrane</keyword>
<evidence type="ECO:0000313" key="4">
    <source>
        <dbReference type="EMBL" id="GAV79079.1"/>
    </source>
</evidence>
<feature type="signal peptide" evidence="3">
    <location>
        <begin position="1"/>
        <end position="24"/>
    </location>
</feature>
<feature type="transmembrane region" description="Helical" evidence="2">
    <location>
        <begin position="116"/>
        <end position="133"/>
    </location>
</feature>
<organism evidence="4 5">
    <name type="scientific">Cephalotus follicularis</name>
    <name type="common">Albany pitcher plant</name>
    <dbReference type="NCBI Taxonomy" id="3775"/>
    <lineage>
        <taxon>Eukaryota</taxon>
        <taxon>Viridiplantae</taxon>
        <taxon>Streptophyta</taxon>
        <taxon>Embryophyta</taxon>
        <taxon>Tracheophyta</taxon>
        <taxon>Spermatophyta</taxon>
        <taxon>Magnoliopsida</taxon>
        <taxon>eudicotyledons</taxon>
        <taxon>Gunneridae</taxon>
        <taxon>Pentapetalae</taxon>
        <taxon>rosids</taxon>
        <taxon>fabids</taxon>
        <taxon>Oxalidales</taxon>
        <taxon>Cephalotaceae</taxon>
        <taxon>Cephalotus</taxon>
    </lineage>
</organism>
<keyword evidence="3" id="KW-0732">Signal</keyword>
<proteinExistence type="predicted"/>
<evidence type="ECO:0000313" key="5">
    <source>
        <dbReference type="Proteomes" id="UP000187406"/>
    </source>
</evidence>
<evidence type="ECO:0000256" key="2">
    <source>
        <dbReference type="SAM" id="Phobius"/>
    </source>
</evidence>
<dbReference type="STRING" id="3775.A0A1Q3CFS5"/>
<feature type="compositionally biased region" description="Pro residues" evidence="1">
    <location>
        <begin position="79"/>
        <end position="94"/>
    </location>
</feature>
<gene>
    <name evidence="4" type="ORF">CFOL_v3_22544</name>
</gene>
<accession>A0A1Q3CFS5</accession>
<protein>
    <submittedName>
        <fullName evidence="4">Uncharacterized protein</fullName>
    </submittedName>
</protein>
<feature type="compositionally biased region" description="Low complexity" evidence="1">
    <location>
        <begin position="68"/>
        <end position="78"/>
    </location>
</feature>
<feature type="region of interest" description="Disordered" evidence="1">
    <location>
        <begin position="45"/>
        <end position="109"/>
    </location>
</feature>
<sequence>MAPFWSFLALLMIFMGDFISVALQSQVHEQFSTISAAPALLPGPPLTSSPSLSPDIEPLFPTPKGVTPSPSDSSLPTIPSSPSPPNPEDIPAPGPEVAFPPSGVKPVSSTVSLSSSGPQFLVIVLSLLVFWLMQLSGSSTSDSG</sequence>
<feature type="chain" id="PRO_5012659296" evidence="3">
    <location>
        <begin position="25"/>
        <end position="144"/>
    </location>
</feature>
<keyword evidence="2" id="KW-0472">Membrane</keyword>
<name>A0A1Q3CFS5_CEPFO</name>
<dbReference type="InParanoid" id="A0A1Q3CFS5"/>
<dbReference type="EMBL" id="BDDD01001909">
    <property type="protein sequence ID" value="GAV79079.1"/>
    <property type="molecule type" value="Genomic_DNA"/>
</dbReference>
<evidence type="ECO:0000256" key="1">
    <source>
        <dbReference type="SAM" id="MobiDB-lite"/>
    </source>
</evidence>
<dbReference type="OrthoDB" id="1165939at2759"/>
<dbReference type="AlphaFoldDB" id="A0A1Q3CFS5"/>
<dbReference type="InterPro" id="IPR039346">
    <property type="entry name" value="AGP25/26"/>
</dbReference>
<dbReference type="PANTHER" id="PTHR35725">
    <property type="entry name" value="CLASSICAL ARABINOGALACTAN PROTEIN 26"/>
    <property type="match status" value="1"/>
</dbReference>
<reference evidence="5" key="1">
    <citation type="submission" date="2016-04" db="EMBL/GenBank/DDBJ databases">
        <title>Cephalotus genome sequencing.</title>
        <authorList>
            <person name="Fukushima K."/>
            <person name="Hasebe M."/>
            <person name="Fang X."/>
        </authorList>
    </citation>
    <scope>NUCLEOTIDE SEQUENCE [LARGE SCALE GENOMIC DNA]</scope>
    <source>
        <strain evidence="5">cv. St1</strain>
    </source>
</reference>
<evidence type="ECO:0000256" key="3">
    <source>
        <dbReference type="SAM" id="SignalP"/>
    </source>
</evidence>
<keyword evidence="2" id="KW-1133">Transmembrane helix</keyword>
<dbReference type="PANTHER" id="PTHR35725:SF4">
    <property type="entry name" value="CLASSICAL ARABINOGALACTAN PROTEIN 26"/>
    <property type="match status" value="1"/>
</dbReference>
<comment type="caution">
    <text evidence="4">The sequence shown here is derived from an EMBL/GenBank/DDBJ whole genome shotgun (WGS) entry which is preliminary data.</text>
</comment>
<dbReference type="FunCoup" id="A0A1Q3CFS5">
    <property type="interactions" value="9"/>
</dbReference>
<dbReference type="Proteomes" id="UP000187406">
    <property type="component" value="Unassembled WGS sequence"/>
</dbReference>
<keyword evidence="5" id="KW-1185">Reference proteome</keyword>